<dbReference type="EMBL" id="JBJKFK010002105">
    <property type="protein sequence ID" value="KAL3311623.1"/>
    <property type="molecule type" value="Genomic_DNA"/>
</dbReference>
<gene>
    <name evidence="1" type="primary">EFCAB5_1</name>
    <name evidence="1" type="ORF">Ciccas_009790</name>
</gene>
<keyword evidence="2" id="KW-1185">Reference proteome</keyword>
<name>A0ABD2PX14_9PLAT</name>
<accession>A0ABD2PX14</accession>
<dbReference type="PANTHER" id="PTHR46788">
    <property type="entry name" value="EF-HAND CALCIUM-BINDING DOMAIN-CONTAINING PROTEIN 5"/>
    <property type="match status" value="1"/>
</dbReference>
<organism evidence="1 2">
    <name type="scientific">Cichlidogyrus casuarinus</name>
    <dbReference type="NCBI Taxonomy" id="1844966"/>
    <lineage>
        <taxon>Eukaryota</taxon>
        <taxon>Metazoa</taxon>
        <taxon>Spiralia</taxon>
        <taxon>Lophotrochozoa</taxon>
        <taxon>Platyhelminthes</taxon>
        <taxon>Monogenea</taxon>
        <taxon>Monopisthocotylea</taxon>
        <taxon>Dactylogyridea</taxon>
        <taxon>Ancyrocephalidae</taxon>
        <taxon>Cichlidogyrus</taxon>
    </lineage>
</organism>
<dbReference type="Proteomes" id="UP001626550">
    <property type="component" value="Unassembled WGS sequence"/>
</dbReference>
<comment type="caution">
    <text evidence="1">The sequence shown here is derived from an EMBL/GenBank/DDBJ whole genome shotgun (WGS) entry which is preliminary data.</text>
</comment>
<proteinExistence type="predicted"/>
<dbReference type="PANTHER" id="PTHR46788:SF1">
    <property type="entry name" value="EF-HAND CALCIUM-BINDING DOMAIN-CONTAINING PROTEIN 5"/>
    <property type="match status" value="1"/>
</dbReference>
<reference evidence="1 2" key="1">
    <citation type="submission" date="2024-11" db="EMBL/GenBank/DDBJ databases">
        <title>Adaptive evolution of stress response genes in parasites aligns with host niche diversity.</title>
        <authorList>
            <person name="Hahn C."/>
            <person name="Resl P."/>
        </authorList>
    </citation>
    <scope>NUCLEOTIDE SEQUENCE [LARGE SCALE GENOMIC DNA]</scope>
    <source>
        <strain evidence="1">EGGRZ-B1_66</strain>
        <tissue evidence="1">Body</tissue>
    </source>
</reference>
<dbReference type="AlphaFoldDB" id="A0ABD2PX14"/>
<evidence type="ECO:0000313" key="1">
    <source>
        <dbReference type="EMBL" id="KAL3311623.1"/>
    </source>
</evidence>
<sequence length="293" mass="33096">MLELIQRASQQSLADQLKMDARKKWLNAIQIATGRSISNMEPIYRAVFQAILKDAEMHGGGKSVSISILVMEKSAQPDAKYQLRCVAAFPQDEAKFMVDQVLTEDKPNLSFKTIATGRPLVVPNLLASITNFPIYFWSEAKRNQLIDFVEKAKDAVQTKPSWFSAACATVPIESCSKRIFGVLCVDTCREKYVKTGFSNNEGVAKCFSQAYFQVGTWRKFTRLLGSGFTWLSQRASSSIVRIDFYFTQPLENTEEETELSCFSLSHLVSCQNRSEVTVFAKPKELVRKECLFM</sequence>
<protein>
    <submittedName>
        <fullName evidence="1">EF-hand calcium-binding domain-containing protein 5</fullName>
    </submittedName>
</protein>
<evidence type="ECO:0000313" key="2">
    <source>
        <dbReference type="Proteomes" id="UP001626550"/>
    </source>
</evidence>